<protein>
    <recommendedName>
        <fullName evidence="3">Transglutaminase N-terminal domain-containing protein</fullName>
    </recommendedName>
</protein>
<dbReference type="GO" id="GO:0003810">
    <property type="term" value="F:protein-glutamine gamma-glutamyltransferase activity"/>
    <property type="evidence" value="ECO:0007669"/>
    <property type="project" value="TreeGrafter"/>
</dbReference>
<dbReference type="Proteomes" id="UP000257200">
    <property type="component" value="Unplaced"/>
</dbReference>
<dbReference type="GO" id="GO:0007399">
    <property type="term" value="P:nervous system development"/>
    <property type="evidence" value="ECO:0007669"/>
    <property type="project" value="UniProtKB-ARBA"/>
</dbReference>
<evidence type="ECO:0000256" key="2">
    <source>
        <dbReference type="SAM" id="SignalP"/>
    </source>
</evidence>
<dbReference type="PANTHER" id="PTHR11590:SF81">
    <property type="entry name" value="PROTEIN-GLUTAMINE GAMMA-GLUTAMYLTRANSFERASE K-LIKE ISOFORM X4"/>
    <property type="match status" value="1"/>
</dbReference>
<dbReference type="SUPFAM" id="SSF81296">
    <property type="entry name" value="E set domains"/>
    <property type="match status" value="1"/>
</dbReference>
<reference evidence="4" key="1">
    <citation type="submission" date="2025-08" db="UniProtKB">
        <authorList>
            <consortium name="Ensembl"/>
        </authorList>
    </citation>
    <scope>IDENTIFICATION</scope>
</reference>
<proteinExistence type="inferred from homology"/>
<feature type="signal peptide" evidence="2">
    <location>
        <begin position="1"/>
        <end position="26"/>
    </location>
</feature>
<evidence type="ECO:0000313" key="5">
    <source>
        <dbReference type="Proteomes" id="UP000257200"/>
    </source>
</evidence>
<accession>A0A3Q1EZI5</accession>
<evidence type="ECO:0000313" key="4">
    <source>
        <dbReference type="Ensembl" id="ENSAPOP00000009604.1"/>
    </source>
</evidence>
<dbReference type="STRING" id="80966.ENSAPOP00000009604"/>
<dbReference type="InParanoid" id="A0A3Q1EZI5"/>
<keyword evidence="5" id="KW-1185">Reference proteome</keyword>
<name>A0A3Q1EZI5_9TELE</name>
<feature type="domain" description="Transglutaminase N-terminal" evidence="3">
    <location>
        <begin position="27"/>
        <end position="142"/>
    </location>
</feature>
<evidence type="ECO:0000256" key="1">
    <source>
        <dbReference type="ARBA" id="ARBA00005968"/>
    </source>
</evidence>
<dbReference type="Pfam" id="PF00868">
    <property type="entry name" value="Transglut_N"/>
    <property type="match status" value="1"/>
</dbReference>
<feature type="chain" id="PRO_5018609485" description="Transglutaminase N-terminal domain-containing protein" evidence="2">
    <location>
        <begin position="27"/>
        <end position="186"/>
    </location>
</feature>
<dbReference type="GeneTree" id="ENSGT01050000244866"/>
<keyword evidence="2" id="KW-0732">Signal</keyword>
<dbReference type="Ensembl" id="ENSAPOT00000001268.1">
    <property type="protein sequence ID" value="ENSAPOP00000009604.1"/>
    <property type="gene ID" value="ENSAPOG00000011913.1"/>
</dbReference>
<dbReference type="PANTHER" id="PTHR11590">
    <property type="entry name" value="PROTEIN-GLUTAMINE GAMMA-GLUTAMYLTRANSFERASE"/>
    <property type="match status" value="1"/>
</dbReference>
<dbReference type="InterPro" id="IPR013783">
    <property type="entry name" value="Ig-like_fold"/>
</dbReference>
<organism evidence="4 5">
    <name type="scientific">Acanthochromis polyacanthus</name>
    <name type="common">spiny chromis</name>
    <dbReference type="NCBI Taxonomy" id="80966"/>
    <lineage>
        <taxon>Eukaryota</taxon>
        <taxon>Metazoa</taxon>
        <taxon>Chordata</taxon>
        <taxon>Craniata</taxon>
        <taxon>Vertebrata</taxon>
        <taxon>Euteleostomi</taxon>
        <taxon>Actinopterygii</taxon>
        <taxon>Neopterygii</taxon>
        <taxon>Teleostei</taxon>
        <taxon>Neoteleostei</taxon>
        <taxon>Acanthomorphata</taxon>
        <taxon>Ovalentaria</taxon>
        <taxon>Pomacentridae</taxon>
        <taxon>Acanthochromis</taxon>
    </lineage>
</organism>
<sequence length="186" mass="21573">MYKYSLSSSCLYVFYLFFFFLNSVFGEVDFHIVDNNEEHHTDEVSQERLVVRRGQNFKMTLTLMQSFDPEHQQLVLTAKTGQHASEDKGTLSRFGYPDNIRRSSSAKAMWKVELLTGFSLPSKTVTLSITPPADAPVGEYELFGKLQDEEKSLGKLVVLFNPWQQHCPEWLKWQDCQVTYQKCKLK</sequence>
<comment type="similarity">
    <text evidence="1">Belongs to the transglutaminase superfamily. Transglutaminase family.</text>
</comment>
<dbReference type="InterPro" id="IPR014756">
    <property type="entry name" value="Ig_E-set"/>
</dbReference>
<dbReference type="InterPro" id="IPR050779">
    <property type="entry name" value="Transglutaminase"/>
</dbReference>
<dbReference type="AlphaFoldDB" id="A0A3Q1EZI5"/>
<reference evidence="4" key="2">
    <citation type="submission" date="2025-09" db="UniProtKB">
        <authorList>
            <consortium name="Ensembl"/>
        </authorList>
    </citation>
    <scope>IDENTIFICATION</scope>
</reference>
<evidence type="ECO:0000259" key="3">
    <source>
        <dbReference type="Pfam" id="PF00868"/>
    </source>
</evidence>
<dbReference type="Gene3D" id="2.60.40.10">
    <property type="entry name" value="Immunoglobulins"/>
    <property type="match status" value="1"/>
</dbReference>
<dbReference type="InterPro" id="IPR001102">
    <property type="entry name" value="Transglutaminase_N"/>
</dbReference>